<proteinExistence type="inferred from homology"/>
<evidence type="ECO:0000259" key="15">
    <source>
        <dbReference type="Pfam" id="PF02516"/>
    </source>
</evidence>
<feature type="domain" description="Archaeal glycosylation protein B peripheral" evidence="16">
    <location>
        <begin position="724"/>
        <end position="814"/>
    </location>
</feature>
<evidence type="ECO:0000313" key="18">
    <source>
        <dbReference type="EMBL" id="PIV45833.1"/>
    </source>
</evidence>
<protein>
    <submittedName>
        <fullName evidence="18">Uncharacterized protein</fullName>
    </submittedName>
</protein>
<comment type="pathway">
    <text evidence="4">Protein modification; protein glycosylation.</text>
</comment>
<dbReference type="Gene3D" id="2.60.40.3390">
    <property type="match status" value="1"/>
</dbReference>
<feature type="transmembrane region" description="Helical" evidence="14">
    <location>
        <begin position="237"/>
        <end position="259"/>
    </location>
</feature>
<evidence type="ECO:0000259" key="17">
    <source>
        <dbReference type="Pfam" id="PF22627"/>
    </source>
</evidence>
<comment type="cofactor">
    <cofactor evidence="1">
        <name>Mn(2+)</name>
        <dbReference type="ChEBI" id="CHEBI:29035"/>
    </cofactor>
</comment>
<evidence type="ECO:0000256" key="13">
    <source>
        <dbReference type="ARBA" id="ARBA00023211"/>
    </source>
</evidence>
<feature type="non-terminal residue" evidence="18">
    <location>
        <position position="1"/>
    </location>
</feature>
<feature type="transmembrane region" description="Helical" evidence="14">
    <location>
        <begin position="419"/>
        <end position="437"/>
    </location>
</feature>
<dbReference type="PANTHER" id="PTHR13872">
    <property type="entry name" value="DOLICHYL-DIPHOSPHOOLIGOSACCHARIDE--PROTEIN GLYCOSYLTRANSFERASE SUBUNIT"/>
    <property type="match status" value="1"/>
</dbReference>
<feature type="transmembrane region" description="Helical" evidence="14">
    <location>
        <begin position="103"/>
        <end position="122"/>
    </location>
</feature>
<dbReference type="NCBIfam" id="TIGR04154">
    <property type="entry name" value="archaeo_STT3"/>
    <property type="match status" value="1"/>
</dbReference>
<dbReference type="InterPro" id="IPR048307">
    <property type="entry name" value="STT3_N"/>
</dbReference>
<feature type="transmembrane region" description="Helical" evidence="14">
    <location>
        <begin position="211"/>
        <end position="230"/>
    </location>
</feature>
<evidence type="ECO:0000256" key="10">
    <source>
        <dbReference type="ARBA" id="ARBA00022842"/>
    </source>
</evidence>
<dbReference type="Pfam" id="PF22627">
    <property type="entry name" value="AglB_core-like"/>
    <property type="match status" value="1"/>
</dbReference>
<keyword evidence="11 14" id="KW-1133">Transmembrane helix</keyword>
<keyword evidence="10" id="KW-0460">Magnesium</keyword>
<feature type="transmembrane region" description="Helical" evidence="14">
    <location>
        <begin position="188"/>
        <end position="205"/>
    </location>
</feature>
<name>A0A2M7DBJ3_9BACT</name>
<dbReference type="InterPro" id="IPR026410">
    <property type="entry name" value="OlisacTrfase_arch"/>
</dbReference>
<organism evidence="18 19">
    <name type="scientific">Candidatus Nealsonbacteria bacterium CG02_land_8_20_14_3_00_34_20</name>
    <dbReference type="NCBI Taxonomy" id="1974698"/>
    <lineage>
        <taxon>Bacteria</taxon>
        <taxon>Candidatus Nealsoniibacteriota</taxon>
    </lineage>
</organism>
<feature type="transmembrane region" description="Helical" evidence="14">
    <location>
        <begin position="131"/>
        <end position="151"/>
    </location>
</feature>
<evidence type="ECO:0000256" key="4">
    <source>
        <dbReference type="ARBA" id="ARBA00004922"/>
    </source>
</evidence>
<dbReference type="InterPro" id="IPR054479">
    <property type="entry name" value="AglB-like_core"/>
</dbReference>
<evidence type="ECO:0000256" key="8">
    <source>
        <dbReference type="ARBA" id="ARBA00022692"/>
    </source>
</evidence>
<feature type="domain" description="AglB-like core" evidence="17">
    <location>
        <begin position="511"/>
        <end position="616"/>
    </location>
</feature>
<evidence type="ECO:0000256" key="14">
    <source>
        <dbReference type="SAM" id="Phobius"/>
    </source>
</evidence>
<feature type="transmembrane region" description="Helical" evidence="14">
    <location>
        <begin position="271"/>
        <end position="290"/>
    </location>
</feature>
<feature type="domain" description="Oligosaccharyl transferase STT3 N-terminal" evidence="15">
    <location>
        <begin position="3"/>
        <end position="435"/>
    </location>
</feature>
<comment type="caution">
    <text evidence="18">The sequence shown here is derived from an EMBL/GenBank/DDBJ whole genome shotgun (WGS) entry which is preliminary data.</text>
</comment>
<comment type="cofactor">
    <cofactor evidence="2">
        <name>Mg(2+)</name>
        <dbReference type="ChEBI" id="CHEBI:18420"/>
    </cofactor>
</comment>
<dbReference type="GO" id="GO:0016020">
    <property type="term" value="C:membrane"/>
    <property type="evidence" value="ECO:0007669"/>
    <property type="project" value="InterPro"/>
</dbReference>
<evidence type="ECO:0000256" key="6">
    <source>
        <dbReference type="ARBA" id="ARBA00022676"/>
    </source>
</evidence>
<evidence type="ECO:0000256" key="12">
    <source>
        <dbReference type="ARBA" id="ARBA00023136"/>
    </source>
</evidence>
<evidence type="ECO:0000256" key="2">
    <source>
        <dbReference type="ARBA" id="ARBA00001946"/>
    </source>
</evidence>
<feature type="transmembrane region" description="Helical" evidence="14">
    <location>
        <begin position="362"/>
        <end position="381"/>
    </location>
</feature>
<dbReference type="InterPro" id="IPR003674">
    <property type="entry name" value="Oligo_trans_STT3"/>
</dbReference>
<keyword evidence="12 14" id="KW-0472">Membrane</keyword>
<dbReference type="Pfam" id="PF18079">
    <property type="entry name" value="AglB_L1"/>
    <property type="match status" value="1"/>
</dbReference>
<keyword evidence="9" id="KW-0479">Metal-binding</keyword>
<feature type="transmembrane region" description="Helical" evidence="14">
    <location>
        <begin position="458"/>
        <end position="481"/>
    </location>
</feature>
<evidence type="ECO:0000313" key="19">
    <source>
        <dbReference type="Proteomes" id="UP000229625"/>
    </source>
</evidence>
<dbReference type="GO" id="GO:0012505">
    <property type="term" value="C:endomembrane system"/>
    <property type="evidence" value="ECO:0007669"/>
    <property type="project" value="UniProtKB-SubCell"/>
</dbReference>
<evidence type="ECO:0000256" key="5">
    <source>
        <dbReference type="ARBA" id="ARBA00010810"/>
    </source>
</evidence>
<dbReference type="Proteomes" id="UP000229625">
    <property type="component" value="Unassembled WGS sequence"/>
</dbReference>
<dbReference type="GO" id="GO:0004576">
    <property type="term" value="F:oligosaccharyl transferase activity"/>
    <property type="evidence" value="ECO:0007669"/>
    <property type="project" value="InterPro"/>
</dbReference>
<feature type="transmembrane region" description="Helical" evidence="14">
    <location>
        <begin position="393"/>
        <end position="413"/>
    </location>
</feature>
<feature type="transmembrane region" description="Helical" evidence="14">
    <location>
        <begin position="157"/>
        <end position="176"/>
    </location>
</feature>
<comment type="similarity">
    <text evidence="5">Belongs to the STT3 family.</text>
</comment>
<dbReference type="UniPathway" id="UPA00378"/>
<dbReference type="PANTHER" id="PTHR13872:SF1">
    <property type="entry name" value="DOLICHYL-DIPHOSPHOOLIGOSACCHARIDE--PROTEIN GLYCOSYLTRANSFERASE SUBUNIT STT3B"/>
    <property type="match status" value="1"/>
</dbReference>
<evidence type="ECO:0000256" key="1">
    <source>
        <dbReference type="ARBA" id="ARBA00001936"/>
    </source>
</evidence>
<evidence type="ECO:0000256" key="3">
    <source>
        <dbReference type="ARBA" id="ARBA00004127"/>
    </source>
</evidence>
<sequence>KIFIIVLLFLIFALALFLRVHFCQEEVFSYPIKYSADDGIYHMRLVENELLGNHFPKRIYFDPYTNFPQGTYLHFGPFYDQLLAGTIWLAGLGNPTQELIDKIAPFFPAILGSFIIFIAYFIGRKIWSKEVGLLSAFLMAISAPYLGKSILGNTDHHFAEVLFSALVMMFLIFALKERRNKKDFKRKRFWLWTVLAGFSLGLYFLTWTGALLFLFIIFSFILLYFLIEYLSKREPPFWILTIGIVIFSITLLMLLPFLGHPDIYSSPLYNVKHLESLIFGILGFIFIWTSTKILRKKNKNPWFLAGLIVIAIALLYLILKFFFPFALEGLINSIKAVNIGVVPLKDARQIISEMAPLTFKGAINYFSYSFYLALIALILILFRFIKKRKPEELLIFCWTIVIVLMAGIIPAIGQNRFSVYLSLNVSLLIAFLAVEGFKFGWQGLRKAESLPSSFSLKPYLRIGSTLIIFNVIFFLCFPFPLNFFNKSPDNMPDIFKTAFFQAKNGPHKKHQDWYRAMEWLKNNTPDPGLDYYALYPESVPFSYPETAYGILAKWDMGHMLTYYAHRLPVSNPFQQGIGKIQGDYVEPGEATFFLETDENKATGYLDQLKTRYAITDFYSADPDASFKNLVKEIEGNLEEYYEFGEDESSSIKTLEEKPSKYDNSIIVRLHTLDGKGYKDEAQGVNIPALSHFRLVWESDTTITFSREDPEDETKLVKIFEYVKGAKIKGKTEPGTNVLLSSEIETNQKRKFVYQKELETKDGFFEFIVPYSTEKEYLPGQTEYWVFASPYKLKTGEKQIEINISEKDILQGRIIEVSI</sequence>
<dbReference type="Gene3D" id="3.40.50.12610">
    <property type="match status" value="1"/>
</dbReference>
<gene>
    <name evidence="18" type="ORF">COS24_00075</name>
</gene>
<comment type="subcellular location">
    <subcellularLocation>
        <location evidence="3">Endomembrane system</location>
        <topology evidence="3">Multi-pass membrane protein</topology>
    </subcellularLocation>
</comment>
<dbReference type="InterPro" id="IPR041154">
    <property type="entry name" value="AglB_P1"/>
</dbReference>
<keyword evidence="8 14" id="KW-0812">Transmembrane</keyword>
<keyword evidence="7" id="KW-0808">Transferase</keyword>
<evidence type="ECO:0000256" key="9">
    <source>
        <dbReference type="ARBA" id="ARBA00022723"/>
    </source>
</evidence>
<dbReference type="AlphaFoldDB" id="A0A2M7DBJ3"/>
<dbReference type="GO" id="GO:0046872">
    <property type="term" value="F:metal ion binding"/>
    <property type="evidence" value="ECO:0007669"/>
    <property type="project" value="UniProtKB-KW"/>
</dbReference>
<dbReference type="Pfam" id="PF02516">
    <property type="entry name" value="STT3"/>
    <property type="match status" value="1"/>
</dbReference>
<accession>A0A2M7DBJ3</accession>
<evidence type="ECO:0000256" key="7">
    <source>
        <dbReference type="ARBA" id="ARBA00022679"/>
    </source>
</evidence>
<evidence type="ECO:0000259" key="16">
    <source>
        <dbReference type="Pfam" id="PF18079"/>
    </source>
</evidence>
<keyword evidence="13" id="KW-0464">Manganese</keyword>
<reference evidence="19" key="1">
    <citation type="submission" date="2017-09" db="EMBL/GenBank/DDBJ databases">
        <title>Depth-based differentiation of microbial function through sediment-hosted aquifers and enrichment of novel symbionts in the deep terrestrial subsurface.</title>
        <authorList>
            <person name="Probst A.J."/>
            <person name="Ladd B."/>
            <person name="Jarett J.K."/>
            <person name="Geller-Mcgrath D.E."/>
            <person name="Sieber C.M.K."/>
            <person name="Emerson J.B."/>
            <person name="Anantharaman K."/>
            <person name="Thomas B.C."/>
            <person name="Malmstrom R."/>
            <person name="Stieglmeier M."/>
            <person name="Klingl A."/>
            <person name="Woyke T."/>
            <person name="Ryan C.M."/>
            <person name="Banfield J.F."/>
        </authorList>
    </citation>
    <scope>NUCLEOTIDE SEQUENCE [LARGE SCALE GENOMIC DNA]</scope>
</reference>
<evidence type="ECO:0000256" key="11">
    <source>
        <dbReference type="ARBA" id="ARBA00022989"/>
    </source>
</evidence>
<dbReference type="EMBL" id="PETY01000003">
    <property type="protein sequence ID" value="PIV45833.1"/>
    <property type="molecule type" value="Genomic_DNA"/>
</dbReference>
<keyword evidence="6" id="KW-0328">Glycosyltransferase</keyword>
<feature type="transmembrane region" description="Helical" evidence="14">
    <location>
        <begin position="302"/>
        <end position="323"/>
    </location>
</feature>